<accession>A0A5N5QSD6</accession>
<dbReference type="SUPFAM" id="SSF48366">
    <property type="entry name" value="Ras GEF"/>
    <property type="match status" value="1"/>
</dbReference>
<dbReference type="EMBL" id="SSOP01000019">
    <property type="protein sequence ID" value="KAB5594539.1"/>
    <property type="molecule type" value="Genomic_DNA"/>
</dbReference>
<name>A0A5N5QSD6_9AGAM</name>
<dbReference type="InterPro" id="IPR000651">
    <property type="entry name" value="Ras-like_Gua-exchang_fac_N"/>
</dbReference>
<dbReference type="GO" id="GO:0005886">
    <property type="term" value="C:plasma membrane"/>
    <property type="evidence" value="ECO:0007669"/>
    <property type="project" value="TreeGrafter"/>
</dbReference>
<evidence type="ECO:0000313" key="10">
    <source>
        <dbReference type="Proteomes" id="UP000383932"/>
    </source>
</evidence>
<dbReference type="GO" id="GO:0007265">
    <property type="term" value="P:Ras protein signal transduction"/>
    <property type="evidence" value="ECO:0007669"/>
    <property type="project" value="TreeGrafter"/>
</dbReference>
<feature type="compositionally biased region" description="Polar residues" evidence="5">
    <location>
        <begin position="384"/>
        <end position="397"/>
    </location>
</feature>
<comment type="caution">
    <text evidence="9">The sequence shown here is derived from an EMBL/GenBank/DDBJ whole genome shotgun (WGS) entry which is preliminary data.</text>
</comment>
<feature type="domain" description="Ras-GEF" evidence="7">
    <location>
        <begin position="483"/>
        <end position="740"/>
    </location>
</feature>
<dbReference type="PROSITE" id="PS50009">
    <property type="entry name" value="RASGEF_CAT"/>
    <property type="match status" value="1"/>
</dbReference>
<dbReference type="PANTHER" id="PTHR23113">
    <property type="entry name" value="GUANINE NUCLEOTIDE EXCHANGE FACTOR"/>
    <property type="match status" value="1"/>
</dbReference>
<dbReference type="PANTHER" id="PTHR23113:SF368">
    <property type="entry name" value="CELL DIVISION CONTROL PROTEIN 25"/>
    <property type="match status" value="1"/>
</dbReference>
<dbReference type="Gene3D" id="1.20.870.10">
    <property type="entry name" value="Son of sevenless (SoS) protein Chain: S domain 1"/>
    <property type="match status" value="1"/>
</dbReference>
<dbReference type="InterPro" id="IPR001452">
    <property type="entry name" value="SH3_domain"/>
</dbReference>
<keyword evidence="2 3" id="KW-0344">Guanine-nucleotide releasing factor</keyword>
<dbReference type="SUPFAM" id="SSF50044">
    <property type="entry name" value="SH3-domain"/>
    <property type="match status" value="1"/>
</dbReference>
<feature type="region of interest" description="Disordered" evidence="5">
    <location>
        <begin position="153"/>
        <end position="173"/>
    </location>
</feature>
<feature type="compositionally biased region" description="Basic residues" evidence="5">
    <location>
        <begin position="443"/>
        <end position="453"/>
    </location>
</feature>
<keyword evidence="1 4" id="KW-0728">SH3 domain</keyword>
<dbReference type="SMART" id="SM00147">
    <property type="entry name" value="RasGEF"/>
    <property type="match status" value="1"/>
</dbReference>
<protein>
    <submittedName>
        <fullName evidence="9">RasGEF domain containing protein</fullName>
    </submittedName>
</protein>
<feature type="region of interest" description="Disordered" evidence="5">
    <location>
        <begin position="92"/>
        <end position="128"/>
    </location>
</feature>
<reference evidence="9 10" key="1">
    <citation type="journal article" date="2019" name="Fungal Biol. Biotechnol.">
        <title>Draft genome sequence of fastidious pathogen Ceratobasidium theobromae, which causes vascular-streak dieback in Theobroma cacao.</title>
        <authorList>
            <person name="Ali S.S."/>
            <person name="Asman A."/>
            <person name="Shao J."/>
            <person name="Firmansyah A.P."/>
            <person name="Susilo A.W."/>
            <person name="Rosmana A."/>
            <person name="McMahon P."/>
            <person name="Junaid M."/>
            <person name="Guest D."/>
            <person name="Kheng T.Y."/>
            <person name="Meinhardt L.W."/>
            <person name="Bailey B.A."/>
        </authorList>
    </citation>
    <scope>NUCLEOTIDE SEQUENCE [LARGE SCALE GENOMIC DNA]</scope>
    <source>
        <strain evidence="9 10">CT2</strain>
    </source>
</reference>
<feature type="domain" description="N-terminal Ras-GEF" evidence="8">
    <location>
        <begin position="193"/>
        <end position="323"/>
    </location>
</feature>
<organism evidence="9 10">
    <name type="scientific">Ceratobasidium theobromae</name>
    <dbReference type="NCBI Taxonomy" id="1582974"/>
    <lineage>
        <taxon>Eukaryota</taxon>
        <taxon>Fungi</taxon>
        <taxon>Dikarya</taxon>
        <taxon>Basidiomycota</taxon>
        <taxon>Agaricomycotina</taxon>
        <taxon>Agaricomycetes</taxon>
        <taxon>Cantharellales</taxon>
        <taxon>Ceratobasidiaceae</taxon>
        <taxon>Ceratobasidium</taxon>
    </lineage>
</organism>
<dbReference type="InterPro" id="IPR023578">
    <property type="entry name" value="Ras_GEF_dom_sf"/>
</dbReference>
<feature type="domain" description="SH3" evidence="6">
    <location>
        <begin position="3"/>
        <end position="63"/>
    </location>
</feature>
<feature type="compositionally biased region" description="Polar residues" evidence="5">
    <location>
        <begin position="676"/>
        <end position="685"/>
    </location>
</feature>
<dbReference type="PROSITE" id="PS50002">
    <property type="entry name" value="SH3"/>
    <property type="match status" value="1"/>
</dbReference>
<gene>
    <name evidence="9" type="ORF">CTheo_2022</name>
</gene>
<dbReference type="AlphaFoldDB" id="A0A5N5QSD6"/>
<dbReference type="OrthoDB" id="10255964at2759"/>
<evidence type="ECO:0000256" key="4">
    <source>
        <dbReference type="PROSITE-ProRule" id="PRU00192"/>
    </source>
</evidence>
<dbReference type="GO" id="GO:0005085">
    <property type="term" value="F:guanyl-nucleotide exchange factor activity"/>
    <property type="evidence" value="ECO:0007669"/>
    <property type="project" value="UniProtKB-KW"/>
</dbReference>
<sequence>MMSEGFFALCLHQYRGPDSGYLDVYPGSIVIVWRVEPSGWAGALDMDGGWGWIPFGYVRQLDDETVGVLEPIAQQLRLGAFRAMTAIRATATDPEGYSSPDSSESDALGDEWAIGPRQRRASRPTTRASLDEPIVQFAPSSFVPRVRAFRLRSKSRDRHSDSERPRRPSVSLRKPSPVPWYLQVRTRDIVLDADGTVRAASLGAVAERLASEPSGPLRRTVLFTYEAFTTSQRLFDLVTDQYSLEPPRELTESQFAEWKDLRLRPAQARVLDVLGSWLQLPRLHLDDPELVDRISDFLKLVTKPDNLALDARAHLRSIDRMMAPPTHHRPPTPQRHRRRALKQRPFPTLPAPPVRSNSVSGALLLSPSSPAMRAASPQAPGYSSPAQGYSSPVQGSASPRRGFASPRSGAASPSLNHGSASPSPSPAIPSTSMSDRESGLGIRRAKSQRRHASASHFLSKSDHTDSLPGLLPGNRPSGVALLDPTALAHHLTLLESSLYMRVKRIQCLEWHKVNKSPKPACEEETNDLRAFCATSDRLAGWVKWSVLGLDTPTRRAEAVSVWVRVAEKCRLLNNTSSLSAIVAGLTSADVSRIPHTWHLVPSARAQRLDDLARLTSPAGGFAALKLLYANGGCGVPFVGMYLTALVHTADQFKDYVPGPCVEPGDESNREERTLSEPGTPTQLHSRLTFASTPPARSSIVSSSPLVLNTSPTTTRIALSTHNSPRARQQSLPAGIMAEPRTPTLPPPSPTVSTIPGHPMLINFIKRHKQAEIIGAMLKFQTWPYTILSAPEPPMSTIQPTWDMYPYSPSAPLYVTLNASAGGVAWIEEQLARVAKLVLDTDWPYERSLELYEEETGGRGQLGRDLMSPAGF</sequence>
<dbReference type="Pfam" id="PF00617">
    <property type="entry name" value="RasGEF"/>
    <property type="match status" value="1"/>
</dbReference>
<evidence type="ECO:0000313" key="9">
    <source>
        <dbReference type="EMBL" id="KAB5594539.1"/>
    </source>
</evidence>
<evidence type="ECO:0000256" key="5">
    <source>
        <dbReference type="SAM" id="MobiDB-lite"/>
    </source>
</evidence>
<feature type="compositionally biased region" description="Low complexity" evidence="5">
    <location>
        <begin position="369"/>
        <end position="380"/>
    </location>
</feature>
<dbReference type="InterPro" id="IPR036964">
    <property type="entry name" value="RASGEF_cat_dom_sf"/>
</dbReference>
<dbReference type="PROSITE" id="PS50212">
    <property type="entry name" value="RASGEF_NTER"/>
    <property type="match status" value="1"/>
</dbReference>
<dbReference type="InterPro" id="IPR008937">
    <property type="entry name" value="Ras-like_GEF"/>
</dbReference>
<evidence type="ECO:0000256" key="1">
    <source>
        <dbReference type="ARBA" id="ARBA00022443"/>
    </source>
</evidence>
<evidence type="ECO:0000256" key="3">
    <source>
        <dbReference type="PROSITE-ProRule" id="PRU00168"/>
    </source>
</evidence>
<dbReference type="Gene3D" id="1.10.840.10">
    <property type="entry name" value="Ras guanine-nucleotide exchange factors catalytic domain"/>
    <property type="match status" value="1"/>
</dbReference>
<evidence type="ECO:0000259" key="7">
    <source>
        <dbReference type="PROSITE" id="PS50009"/>
    </source>
</evidence>
<feature type="compositionally biased region" description="Basic residues" evidence="5">
    <location>
        <begin position="326"/>
        <end position="339"/>
    </location>
</feature>
<feature type="region of interest" description="Disordered" evidence="5">
    <location>
        <begin position="318"/>
        <end position="339"/>
    </location>
</feature>
<keyword evidence="10" id="KW-1185">Reference proteome</keyword>
<dbReference type="InterPro" id="IPR001895">
    <property type="entry name" value="RASGEF_cat_dom"/>
</dbReference>
<evidence type="ECO:0000259" key="6">
    <source>
        <dbReference type="PROSITE" id="PS50002"/>
    </source>
</evidence>
<dbReference type="Pfam" id="PF00618">
    <property type="entry name" value="RasGEF_N"/>
    <property type="match status" value="1"/>
</dbReference>
<feature type="region of interest" description="Disordered" evidence="5">
    <location>
        <begin position="369"/>
        <end position="471"/>
    </location>
</feature>
<evidence type="ECO:0000256" key="2">
    <source>
        <dbReference type="ARBA" id="ARBA00022658"/>
    </source>
</evidence>
<proteinExistence type="predicted"/>
<dbReference type="Proteomes" id="UP000383932">
    <property type="component" value="Unassembled WGS sequence"/>
</dbReference>
<feature type="region of interest" description="Disordered" evidence="5">
    <location>
        <begin position="658"/>
        <end position="685"/>
    </location>
</feature>
<dbReference type="InterPro" id="IPR036028">
    <property type="entry name" value="SH3-like_dom_sf"/>
</dbReference>
<dbReference type="CDD" id="cd06224">
    <property type="entry name" value="REM"/>
    <property type="match status" value="1"/>
</dbReference>
<evidence type="ECO:0000259" key="8">
    <source>
        <dbReference type="PROSITE" id="PS50212"/>
    </source>
</evidence>